<dbReference type="InterPro" id="IPR011990">
    <property type="entry name" value="TPR-like_helical_dom_sf"/>
</dbReference>
<organism evidence="2 3">
    <name type="scientific">Rubellimicrobium rubrum</name>
    <dbReference type="NCBI Taxonomy" id="2585369"/>
    <lineage>
        <taxon>Bacteria</taxon>
        <taxon>Pseudomonadati</taxon>
        <taxon>Pseudomonadota</taxon>
        <taxon>Alphaproteobacteria</taxon>
        <taxon>Rhodobacterales</taxon>
        <taxon>Roseobacteraceae</taxon>
        <taxon>Rubellimicrobium</taxon>
    </lineage>
</organism>
<dbReference type="InterPro" id="IPR019734">
    <property type="entry name" value="TPR_rpt"/>
</dbReference>
<dbReference type="RefSeq" id="WP_139075710.1">
    <property type="nucleotide sequence ID" value="NZ_VDFU01000004.1"/>
</dbReference>
<dbReference type="PROSITE" id="PS50005">
    <property type="entry name" value="TPR"/>
    <property type="match status" value="1"/>
</dbReference>
<dbReference type="EMBL" id="VDFU01000004">
    <property type="protein sequence ID" value="TNC51588.1"/>
    <property type="molecule type" value="Genomic_DNA"/>
</dbReference>
<dbReference type="PROSITE" id="PS50293">
    <property type="entry name" value="TPR_REGION"/>
    <property type="match status" value="1"/>
</dbReference>
<feature type="repeat" description="TPR" evidence="1">
    <location>
        <begin position="45"/>
        <end position="78"/>
    </location>
</feature>
<gene>
    <name evidence="2" type="ORF">FHG66_05350</name>
</gene>
<evidence type="ECO:0000256" key="1">
    <source>
        <dbReference type="PROSITE-ProRule" id="PRU00339"/>
    </source>
</evidence>
<proteinExistence type="predicted"/>
<dbReference type="Pfam" id="PF13432">
    <property type="entry name" value="TPR_16"/>
    <property type="match status" value="2"/>
</dbReference>
<keyword evidence="3" id="KW-1185">Reference proteome</keyword>
<dbReference type="SUPFAM" id="SSF48452">
    <property type="entry name" value="TPR-like"/>
    <property type="match status" value="1"/>
</dbReference>
<dbReference type="Gene3D" id="3.40.50.2000">
    <property type="entry name" value="Glycogen Phosphorylase B"/>
    <property type="match status" value="1"/>
</dbReference>
<dbReference type="SMART" id="SM00028">
    <property type="entry name" value="TPR"/>
    <property type="match status" value="3"/>
</dbReference>
<sequence>MNVPPSPEDDPATLRDRAIAAHRAGRRADALPLYAAYLARVPSDASVWTNLGALFRTEGRHDQALRAQEKAFAIDPVNDGIRNNLANILNDVGEHKRSLALRLDLIRDLPNDPNHLAMAGKSLRALGHCDEGIALLRSAVDRFPAYAELTIQLALTELAAGRYAEGFQHYAARWLTGELAPRTLDAPRWKGEPLDGKTILVLPEQGFGDALCFARFMPVLRRYNPARVALSCERPLLRLMAAAEGADWVGQGLPPEGFDVWVDLMDLPTLHFAADPAIQAPTRLTVPEDSKVRARRITAPFQDRFKVGVVWCGSVTYRGNAFRSFPHTELHKLVDVPGLQMVSLYKGPELAAFHADGTSAFIVDAGSSDRDFADCAAMMQEMDLVVTSDTATAHLAGSLGVPVWTLLHWDAFWLWRPEGDTTPWYPSMRLIRQPAPRDWAGVFAQLRAELAALAPNPRRVA</sequence>
<dbReference type="Gene3D" id="1.25.40.10">
    <property type="entry name" value="Tetratricopeptide repeat domain"/>
    <property type="match status" value="1"/>
</dbReference>
<dbReference type="InterPro" id="IPR052943">
    <property type="entry name" value="TMTC_O-mannosyl-trnsfr"/>
</dbReference>
<dbReference type="SUPFAM" id="SSF53756">
    <property type="entry name" value="UDP-Glycosyltransferase/glycogen phosphorylase"/>
    <property type="match status" value="1"/>
</dbReference>
<dbReference type="PANTHER" id="PTHR44809:SF1">
    <property type="entry name" value="PROTEIN O-MANNOSYL-TRANSFERASE TMTC1"/>
    <property type="match status" value="1"/>
</dbReference>
<evidence type="ECO:0000313" key="2">
    <source>
        <dbReference type="EMBL" id="TNC51588.1"/>
    </source>
</evidence>
<keyword evidence="1" id="KW-0802">TPR repeat</keyword>
<dbReference type="AlphaFoldDB" id="A0A5C4N5F9"/>
<name>A0A5C4N5F9_9RHOB</name>
<dbReference type="Proteomes" id="UP000305887">
    <property type="component" value="Unassembled WGS sequence"/>
</dbReference>
<accession>A0A5C4N5F9</accession>
<dbReference type="OrthoDB" id="6193797at2"/>
<dbReference type="PANTHER" id="PTHR44809">
    <property type="match status" value="1"/>
</dbReference>
<protein>
    <submittedName>
        <fullName evidence="2">Tetratricopeptide repeat protein</fullName>
    </submittedName>
</protein>
<comment type="caution">
    <text evidence="2">The sequence shown here is derived from an EMBL/GenBank/DDBJ whole genome shotgun (WGS) entry which is preliminary data.</text>
</comment>
<reference evidence="2 3" key="1">
    <citation type="submission" date="2019-06" db="EMBL/GenBank/DDBJ databases">
        <title>YIM 131921 draft genome.</title>
        <authorList>
            <person name="Jiang L."/>
        </authorList>
    </citation>
    <scope>NUCLEOTIDE SEQUENCE [LARGE SCALE GENOMIC DNA]</scope>
    <source>
        <strain evidence="2 3">YIM 131921</strain>
    </source>
</reference>
<evidence type="ECO:0000313" key="3">
    <source>
        <dbReference type="Proteomes" id="UP000305887"/>
    </source>
</evidence>